<protein>
    <submittedName>
        <fullName evidence="1">Uncharacterized protein</fullName>
    </submittedName>
</protein>
<evidence type="ECO:0000313" key="1">
    <source>
        <dbReference type="EMBL" id="XBH22996.1"/>
    </source>
</evidence>
<dbReference type="AlphaFoldDB" id="A0AAU7E1E7"/>
<sequence length="473" mass="52072">MTSAPARVLERQQQIDTQARDAIRELGEAEATLVVRELVELSAIPGDMVRRSGQLAASERTVRDELRAILDGRHPHILFDFAQLQAGSLSKWISSTCKTVLDKVPSEDNAVARVIALDRAAGRITEREARLRIAELVHKSKVIWGASKEQVDGQRAVDLAEALTLDLVYKVLDETSGFFDLSRMETSSLSGWIRQTARAMAKWHKIVRPRGLAAATYVVEPSSEMLQGVLDEQTVERFVVDHPRRAEVEAHEDRATAALRGTRAGSRMFIGARALRHSLDLPPLCLPTELSDRQWIVDSVTEDSSVAARSLHMVVDIMCGASPRFKMDDRLLALWDEYSIAQLTKLASYPHGVVSTLVIGLVSPLPKLSRALTSAFHKAVRRCGPESLEWRRLSSELVGSYLARTCRPISDFDDTANQVARTAAIRAAAAATAQWPALVRQAAGFTGAPLGADEIDVEFKLTKILADLMDQDA</sequence>
<organism evidence="1">
    <name type="scientific">Jonesiaceae bacterium BS-20</name>
    <dbReference type="NCBI Taxonomy" id="3120821"/>
    <lineage>
        <taxon>Bacteria</taxon>
        <taxon>Bacillati</taxon>
        <taxon>Actinomycetota</taxon>
        <taxon>Actinomycetes</taxon>
        <taxon>Micrococcales</taxon>
        <taxon>Jonesiaceae</taxon>
    </lineage>
</organism>
<reference evidence="1" key="1">
    <citation type="submission" date="2024-02" db="EMBL/GenBank/DDBJ databases">
        <title>Tomenella chthoni gen. nov. sp. nov., a member of the family Jonesiaceae isolated from bat guano.</title>
        <authorList>
            <person name="Miller S.L."/>
            <person name="King J."/>
            <person name="Sankaranarayanan K."/>
            <person name="Lawson P.A."/>
        </authorList>
    </citation>
    <scope>NUCLEOTIDE SEQUENCE</scope>
    <source>
        <strain evidence="1">BS-20</strain>
    </source>
</reference>
<gene>
    <name evidence="1" type="ORF">V5R04_07235</name>
</gene>
<proteinExistence type="predicted"/>
<name>A0AAU7E1E7_9MICO</name>
<dbReference type="EMBL" id="CP146203">
    <property type="protein sequence ID" value="XBH22996.1"/>
    <property type="molecule type" value="Genomic_DNA"/>
</dbReference>
<accession>A0AAU7E1E7</accession>